<dbReference type="NCBIfam" id="TIGR00277">
    <property type="entry name" value="HDIG"/>
    <property type="match status" value="1"/>
</dbReference>
<name>A0A1F4U9F2_UNCW3</name>
<protein>
    <submittedName>
        <fullName evidence="4">Uncharacterized protein</fullName>
    </submittedName>
</protein>
<dbReference type="AlphaFoldDB" id="A0A1F4U9F2"/>
<keyword evidence="1" id="KW-0812">Transmembrane</keyword>
<feature type="transmembrane region" description="Helical" evidence="1">
    <location>
        <begin position="33"/>
        <end position="54"/>
    </location>
</feature>
<evidence type="ECO:0000256" key="1">
    <source>
        <dbReference type="SAM" id="Phobius"/>
    </source>
</evidence>
<accession>A0A1F4U9F2</accession>
<feature type="transmembrane region" description="Helical" evidence="1">
    <location>
        <begin position="6"/>
        <end position="26"/>
    </location>
</feature>
<reference evidence="4 5" key="1">
    <citation type="journal article" date="2016" name="Nat. Commun.">
        <title>Thousands of microbial genomes shed light on interconnected biogeochemical processes in an aquifer system.</title>
        <authorList>
            <person name="Anantharaman K."/>
            <person name="Brown C.T."/>
            <person name="Hug L.A."/>
            <person name="Sharon I."/>
            <person name="Castelle C.J."/>
            <person name="Probst A.J."/>
            <person name="Thomas B.C."/>
            <person name="Singh A."/>
            <person name="Wilkins M.J."/>
            <person name="Karaoz U."/>
            <person name="Brodie E.L."/>
            <person name="Williams K.H."/>
            <person name="Hubbard S.S."/>
            <person name="Banfield J.F."/>
        </authorList>
    </citation>
    <scope>NUCLEOTIDE SEQUENCE [LARGE SCALE GENOMIC DNA]</scope>
</reference>
<dbReference type="Gene3D" id="1.10.3210.10">
    <property type="entry name" value="Hypothetical protein af1432"/>
    <property type="match status" value="1"/>
</dbReference>
<dbReference type="EMBL" id="MEUM01000105">
    <property type="protein sequence ID" value="OGC41490.1"/>
    <property type="molecule type" value="Genomic_DNA"/>
</dbReference>
<feature type="transmembrane region" description="Helical" evidence="1">
    <location>
        <begin position="60"/>
        <end position="80"/>
    </location>
</feature>
<evidence type="ECO:0000259" key="3">
    <source>
        <dbReference type="PROSITE" id="PS51832"/>
    </source>
</evidence>
<feature type="transmembrane region" description="Helical" evidence="1">
    <location>
        <begin position="197"/>
        <end position="217"/>
    </location>
</feature>
<feature type="transmembrane region" description="Helical" evidence="1">
    <location>
        <begin position="92"/>
        <end position="111"/>
    </location>
</feature>
<keyword evidence="1" id="KW-0472">Membrane</keyword>
<dbReference type="InterPro" id="IPR037522">
    <property type="entry name" value="HD_GYP_dom"/>
</dbReference>
<organism evidence="4 5">
    <name type="scientific">candidate division WOR-3 bacterium RBG_13_43_14</name>
    <dbReference type="NCBI Taxonomy" id="1802590"/>
    <lineage>
        <taxon>Bacteria</taxon>
        <taxon>Bacteria division WOR-3</taxon>
    </lineage>
</organism>
<feature type="transmembrane region" description="Helical" evidence="1">
    <location>
        <begin position="131"/>
        <end position="154"/>
    </location>
</feature>
<dbReference type="Pfam" id="PF13487">
    <property type="entry name" value="HD_5"/>
    <property type="match status" value="1"/>
</dbReference>
<dbReference type="InterPro" id="IPR003607">
    <property type="entry name" value="HD/PDEase_dom"/>
</dbReference>
<keyword evidence="1" id="KW-1133">Transmembrane helix</keyword>
<evidence type="ECO:0000259" key="2">
    <source>
        <dbReference type="PROSITE" id="PS51831"/>
    </source>
</evidence>
<dbReference type="InterPro" id="IPR006675">
    <property type="entry name" value="HDIG_dom"/>
</dbReference>
<dbReference type="SUPFAM" id="SSF109604">
    <property type="entry name" value="HD-domain/PDEase-like"/>
    <property type="match status" value="1"/>
</dbReference>
<gene>
    <name evidence="4" type="ORF">A2Y85_07570</name>
</gene>
<dbReference type="PANTHER" id="PTHR43155:SF2">
    <property type="entry name" value="CYCLIC DI-GMP PHOSPHODIESTERASE PA4108"/>
    <property type="match status" value="1"/>
</dbReference>
<evidence type="ECO:0000313" key="5">
    <source>
        <dbReference type="Proteomes" id="UP000177025"/>
    </source>
</evidence>
<dbReference type="PROSITE" id="PS51831">
    <property type="entry name" value="HD"/>
    <property type="match status" value="1"/>
</dbReference>
<dbReference type="CDD" id="cd00077">
    <property type="entry name" value="HDc"/>
    <property type="match status" value="1"/>
</dbReference>
<dbReference type="PANTHER" id="PTHR43155">
    <property type="entry name" value="CYCLIC DI-GMP PHOSPHODIESTERASE PA4108-RELATED"/>
    <property type="match status" value="1"/>
</dbReference>
<feature type="domain" description="HD-GYP" evidence="3">
    <location>
        <begin position="241"/>
        <end position="426"/>
    </location>
</feature>
<feature type="transmembrane region" description="Helical" evidence="1">
    <location>
        <begin position="166"/>
        <end position="185"/>
    </location>
</feature>
<dbReference type="InterPro" id="IPR006674">
    <property type="entry name" value="HD_domain"/>
</dbReference>
<comment type="caution">
    <text evidence="4">The sequence shown here is derived from an EMBL/GenBank/DDBJ whole genome shotgun (WGS) entry which is preliminary data.</text>
</comment>
<feature type="domain" description="HD" evidence="2">
    <location>
        <begin position="263"/>
        <end position="385"/>
    </location>
</feature>
<sequence>MPLIIIHSLLTLTTVIFVSFIILYLQDPKNKQFLYAATPFLFSSVSLLGCIQLITDHNPLFWTKIMYVGIFGYMNAFMPFISSLTGRKVNRIAHTALTVITLLFWIITFFTNKVLTLPLYQYGNYLRPTSGILYSFFMIVFFSISFYFFISLIITPVNELFKSMNYRPVYIGLGFIIITGIYDFVSVSRGRPLLPYFNHAFVFGTVVFSLSYLWTFLSQYSWVLTALTKYETLVSELIAKSNKSFVELIQLIAKTIETKDQYTAGHSLRVMDYAVQISRALNLSEKEIELLKHACLLHDIGKIGIPEAILNKKAPLNSRERTYIQSHPVLGRQILSTVSDFHEILEIIYAHHERVDGNGYPNGLKHEEIPLLARIVAVADAYDAMLSERPYRKAKSKKQAIKELEGIKDSQLDGLLVDKFLEVLVD</sequence>
<dbReference type="SMART" id="SM00471">
    <property type="entry name" value="HDc"/>
    <property type="match status" value="1"/>
</dbReference>
<dbReference type="PROSITE" id="PS51832">
    <property type="entry name" value="HD_GYP"/>
    <property type="match status" value="1"/>
</dbReference>
<evidence type="ECO:0000313" key="4">
    <source>
        <dbReference type="EMBL" id="OGC41490.1"/>
    </source>
</evidence>
<dbReference type="Proteomes" id="UP000177025">
    <property type="component" value="Unassembled WGS sequence"/>
</dbReference>
<proteinExistence type="predicted"/>